<organism evidence="2 3">
    <name type="scientific">Trichogramma brassicae</name>
    <dbReference type="NCBI Taxonomy" id="86971"/>
    <lineage>
        <taxon>Eukaryota</taxon>
        <taxon>Metazoa</taxon>
        <taxon>Ecdysozoa</taxon>
        <taxon>Arthropoda</taxon>
        <taxon>Hexapoda</taxon>
        <taxon>Insecta</taxon>
        <taxon>Pterygota</taxon>
        <taxon>Neoptera</taxon>
        <taxon>Endopterygota</taxon>
        <taxon>Hymenoptera</taxon>
        <taxon>Apocrita</taxon>
        <taxon>Proctotrupomorpha</taxon>
        <taxon>Chalcidoidea</taxon>
        <taxon>Trichogrammatidae</taxon>
        <taxon>Trichogramma</taxon>
    </lineage>
</organism>
<evidence type="ECO:0000256" key="1">
    <source>
        <dbReference type="SAM" id="MobiDB-lite"/>
    </source>
</evidence>
<keyword evidence="3" id="KW-1185">Reference proteome</keyword>
<evidence type="ECO:0000313" key="3">
    <source>
        <dbReference type="Proteomes" id="UP000479190"/>
    </source>
</evidence>
<feature type="region of interest" description="Disordered" evidence="1">
    <location>
        <begin position="34"/>
        <end position="92"/>
    </location>
</feature>
<dbReference type="EMBL" id="CADCXV010000344">
    <property type="protein sequence ID" value="CAB0029765.1"/>
    <property type="molecule type" value="Genomic_DNA"/>
</dbReference>
<reference evidence="2 3" key="1">
    <citation type="submission" date="2020-02" db="EMBL/GenBank/DDBJ databases">
        <authorList>
            <person name="Ferguson B K."/>
        </authorList>
    </citation>
    <scope>NUCLEOTIDE SEQUENCE [LARGE SCALE GENOMIC DNA]</scope>
</reference>
<dbReference type="AlphaFoldDB" id="A0A6H5HXB8"/>
<feature type="compositionally biased region" description="Basic and acidic residues" evidence="1">
    <location>
        <begin position="74"/>
        <end position="83"/>
    </location>
</feature>
<feature type="compositionally biased region" description="Polar residues" evidence="1">
    <location>
        <begin position="35"/>
        <end position="55"/>
    </location>
</feature>
<name>A0A6H5HXB8_9HYME</name>
<accession>A0A6H5HXB8</accession>
<gene>
    <name evidence="2" type="ORF">TBRA_LOCUS1791</name>
</gene>
<protein>
    <submittedName>
        <fullName evidence="2">Uncharacterized protein</fullName>
    </submittedName>
</protein>
<evidence type="ECO:0000313" key="2">
    <source>
        <dbReference type="EMBL" id="CAB0029765.1"/>
    </source>
</evidence>
<proteinExistence type="predicted"/>
<dbReference type="Proteomes" id="UP000479190">
    <property type="component" value="Unassembled WGS sequence"/>
</dbReference>
<sequence>MFVCPYVVTWPSSAAIKRISQVWIALAKRARNVGRQHSSSTAPGLNSRAQRSSQLIKHHTAAEHRISSTASHHAAAEQHETRHSPHRLSSPTKRRLALHGVLCPLRWVRSCPPAVAACGAWSGGRRRLPSGCQLFLPASGRLLRSGVRAAPRMRLFRPLCAPRQEHLKKISPIADNDEARLVYKVVVCSCTYTVREPESVRLFLARTQSRPIILFLLLRRSASVASDGSLSCPRWPARAVGDYGLLLVWRLMIVESRPSESRTSVVYREDRPWLSVWLRGAGAQTIRLSRSCPLVPACQRALYDEVSLSGELAVFFRNVHRTSFLPFSSTL</sequence>